<sequence>MPLPWIPPPSAPPAAMLAGVIFVKWMVNLYARSPEIIHVARYHSHSVHERDGRDLLVDGVLGVRRHHRFAIDLKNVRKPLS</sequence>
<protein>
    <submittedName>
        <fullName evidence="1">Uncharacterized protein</fullName>
    </submittedName>
</protein>
<evidence type="ECO:0000313" key="1">
    <source>
        <dbReference type="EMBL" id="PZD82589.1"/>
    </source>
</evidence>
<accession>A0A2W1K6Z0</accession>
<dbReference type="GeneID" id="65279786"/>
<name>A0A2W1K6Z0_ACIFR</name>
<comment type="caution">
    <text evidence="1">The sequence shown here is derived from an EMBL/GenBank/DDBJ whole genome shotgun (WGS) entry which is preliminary data.</text>
</comment>
<reference evidence="1 2" key="1">
    <citation type="submission" date="2018-06" db="EMBL/GenBank/DDBJ databases">
        <title>Draft sequence of Acidithiobacillus ferrooxidans CCM 4253.</title>
        <authorList>
            <person name="Moya-Beltran A."/>
            <person name="Castro M."/>
            <person name="Covarrubias P.C."/>
            <person name="Issotta F."/>
            <person name="Janiczek O."/>
            <person name="Mandl M."/>
            <person name="Kucera J."/>
            <person name="Quatrini R."/>
        </authorList>
    </citation>
    <scope>NUCLEOTIDE SEQUENCE [LARGE SCALE GENOMIC DNA]</scope>
    <source>
        <strain evidence="1 2">CCM 4253</strain>
    </source>
</reference>
<dbReference type="RefSeq" id="WP_009567200.1">
    <property type="nucleotide sequence ID" value="NZ_AP025160.1"/>
</dbReference>
<dbReference type="EMBL" id="QKQP01000001">
    <property type="protein sequence ID" value="PZD82589.1"/>
    <property type="molecule type" value="Genomic_DNA"/>
</dbReference>
<evidence type="ECO:0000313" key="2">
    <source>
        <dbReference type="Proteomes" id="UP000248886"/>
    </source>
</evidence>
<dbReference type="Proteomes" id="UP000248886">
    <property type="component" value="Unassembled WGS sequence"/>
</dbReference>
<organism evidence="1 2">
    <name type="scientific">Acidithiobacillus ferrooxidans</name>
    <name type="common">Thiobacillus ferrooxidans</name>
    <dbReference type="NCBI Taxonomy" id="920"/>
    <lineage>
        <taxon>Bacteria</taxon>
        <taxon>Pseudomonadati</taxon>
        <taxon>Pseudomonadota</taxon>
        <taxon>Acidithiobacillia</taxon>
        <taxon>Acidithiobacillales</taxon>
        <taxon>Acidithiobacillaceae</taxon>
        <taxon>Acidithiobacillus</taxon>
    </lineage>
</organism>
<gene>
    <name evidence="1" type="ORF">DN052_06165</name>
</gene>
<proteinExistence type="predicted"/>
<dbReference type="AlphaFoldDB" id="A0A2W1K6Z0"/>